<dbReference type="PANTHER" id="PTHR32305:SF15">
    <property type="entry name" value="PROTEIN RHSA-RELATED"/>
    <property type="match status" value="1"/>
</dbReference>
<dbReference type="InterPro" id="IPR031325">
    <property type="entry name" value="RHS_repeat"/>
</dbReference>
<dbReference type="EMBL" id="FNOX01000018">
    <property type="protein sequence ID" value="SDZ67250.1"/>
    <property type="molecule type" value="Genomic_DNA"/>
</dbReference>
<accession>A0A1H3UXT0</accession>
<dbReference type="NCBIfam" id="TIGR01643">
    <property type="entry name" value="YD_repeat_2x"/>
    <property type="match status" value="1"/>
</dbReference>
<keyword evidence="2" id="KW-0812">Transmembrane</keyword>
<reference evidence="3 4" key="1">
    <citation type="submission" date="2016-10" db="EMBL/GenBank/DDBJ databases">
        <authorList>
            <person name="de Groot N.N."/>
        </authorList>
    </citation>
    <scope>NUCLEOTIDE SEQUENCE [LARGE SCALE GENOMIC DNA]</scope>
    <source>
        <strain evidence="3 4">ICMP 14252</strain>
    </source>
</reference>
<keyword evidence="2" id="KW-0472">Membrane</keyword>
<dbReference type="Pfam" id="PF05593">
    <property type="entry name" value="RHS_repeat"/>
    <property type="match status" value="1"/>
</dbReference>
<evidence type="ECO:0000256" key="1">
    <source>
        <dbReference type="SAM" id="MobiDB-lite"/>
    </source>
</evidence>
<evidence type="ECO:0000313" key="4">
    <source>
        <dbReference type="Proteomes" id="UP000182902"/>
    </source>
</evidence>
<gene>
    <name evidence="3" type="ORF">SAMN05216247_11873</name>
</gene>
<feature type="compositionally biased region" description="Polar residues" evidence="1">
    <location>
        <begin position="586"/>
        <end position="596"/>
    </location>
</feature>
<organism evidence="3 4">
    <name type="scientific">Pseudomonas salomonii</name>
    <dbReference type="NCBI Taxonomy" id="191391"/>
    <lineage>
        <taxon>Bacteria</taxon>
        <taxon>Pseudomonadati</taxon>
        <taxon>Pseudomonadota</taxon>
        <taxon>Gammaproteobacteria</taxon>
        <taxon>Pseudomonadales</taxon>
        <taxon>Pseudomonadaceae</taxon>
        <taxon>Pseudomonas</taxon>
    </lineage>
</organism>
<sequence>MNNPYNVMGTDASDSETDPIFNATTQERNAVDPRTGLFELYLPLCTVTGNDGNGPAVKVDILYTPTINNEAALGDGWCPRMSSWRAAHEKLTLHSGETIELKKNKNMKNTAVAATWSDGKLTVARKDGRTEVLVLQSDSGVYMPESLTMDGKNFVYFTWATIPHVISGKTYYQVKLTGIKDGRSRRLLEVVYVPAVMGSNYKPEMVYFAFWPGSPETITYTLSIDDFALRSVSLEDGSKTTFNYLDHPVCGRLLNETVNFDGLTESVEYKDNGLKFPDNPKLSALPCVSSHTLTPTGTGTPVITTYEYMRDGENSKNYVTIKREGVPAIRSTHYRYDAQHNVKSETVTQGGGEVATIYDYVKGKPIGLGTRFGSSIATTTYKKEAKENSIVIKNFLNDDGGLIRTIQDGVTHEVGYVDETLPLNETLWYPLFIWLRKEIPNPLLLEESALKSIFPSSRVNVDAIYDSNLFPVGICDGDQSNLWNIAQCSLYQYGSIEGLSETKLTSTLRVTFAGDDAKEGAYVIQQNSYFEGRDFRTGRPKSISQATVRPGHFTGEPARYFDYTLGGVDETELTTTTTDTDERGNQRTSSETHSTLSGRLIRQVDVDGNRTDYGYDAYGKLATLTTCAQSPTYRQTTTYTYPAPGQVQVTGPEGLTHLSQYDGQGRLVSEYRVEQGNKILIKAVSYDALGRELRTTHHKHTNNQLSEWEELEYDEWGQVRCRTYSDGRKVFDVYDPVALTRTHWAGKDTDKHAIVTHYNANKTIRKVEWKNQQGHVYQTQTATYNRVRQVKTLYTEGERGITTVEYSYDAFGRLLRETHSEKGKGATDVATVYTYRYTRSKHWLQPEAEQVDIEFDNKTYTLGKRSFDSWGRVTSITRGASTETFTYTGASGVPAKTVTAQGSILEHEYIKELGNRLARTRTANAGEEKTFTYAYGTQGISTASEGEHLLSYSHDLSLRVTEQSVQAEPGVTKTIKSDYSPQGRLLSVTSPLDLKAEFEYDSPKGLPYTTTGADVLTKHLTDDQGRLREESVHKKDSYDVLCTVNYAYDGSLGEVSRIFYGPKDVDFKVASAFENDGKLKSVELRQGNADNASKLPESKTYDTVLGRREYIYTPGGRLGACLTTGVWCPKNPKGKDISKQVFTYDALGNVTTCVTTFSDGENTATYTYDGLKGFCLTQVDNSHVDYTSTASLSYDPAGRVTQDQTGKKYEYDWLGRLIKAGSTRYTYDPTDRLMTRDHDGKKTQLMYDGNNVTGEYKLDGSGDARELLPASSACIVQRSRMSGVNRTLYLLCDANGTVIYTYDSTAGTGQHHAYTAYGEHFSQDTDSMLSFKGEHRDPSTGHFALGMGYRFYDPSAMCFNAMDDLSPFDRRAGRNVYAYCAEDDPINHHDPSGHFSVSARLRAEWGDRLPGPMSLKGAGQLINNILWGGIGVMVAIMSGGLALPLYAALIGLAVISLGAGVASVLLSETHPELSNVLAWVSLGAGAAGGAKALAGKVFKLASFLGRTGLATASRVLVKAAPSLINPLRRMGQFKDYGNLYGQFATRGASRLIPAIPRKIGSVLEQAKGATRLFGLGDANTIVFVTTGVLGNLGVPEGSADFANTAVGDATWLPWGSWGKYWSKVRFR</sequence>
<feature type="transmembrane region" description="Helical" evidence="2">
    <location>
        <begin position="1417"/>
        <end position="1436"/>
    </location>
</feature>
<dbReference type="PANTHER" id="PTHR32305">
    <property type="match status" value="1"/>
</dbReference>
<dbReference type="NCBIfam" id="TIGR03696">
    <property type="entry name" value="Rhs_assc_core"/>
    <property type="match status" value="1"/>
</dbReference>
<feature type="transmembrane region" description="Helical" evidence="2">
    <location>
        <begin position="1443"/>
        <end position="1464"/>
    </location>
</feature>
<name>A0A1H3UXT0_9PSED</name>
<dbReference type="InterPro" id="IPR022385">
    <property type="entry name" value="Rhs_assc_core"/>
</dbReference>
<evidence type="ECO:0000256" key="2">
    <source>
        <dbReference type="SAM" id="Phobius"/>
    </source>
</evidence>
<dbReference type="Gene3D" id="2.180.10.10">
    <property type="entry name" value="RHS repeat-associated core"/>
    <property type="match status" value="1"/>
</dbReference>
<protein>
    <submittedName>
        <fullName evidence="3">RHS repeat-associated core domain-containing protein</fullName>
    </submittedName>
</protein>
<dbReference type="InterPro" id="IPR050708">
    <property type="entry name" value="T6SS_VgrG/RHS"/>
</dbReference>
<proteinExistence type="predicted"/>
<dbReference type="InterPro" id="IPR006530">
    <property type="entry name" value="YD"/>
</dbReference>
<dbReference type="Proteomes" id="UP000182902">
    <property type="component" value="Unassembled WGS sequence"/>
</dbReference>
<evidence type="ECO:0000313" key="3">
    <source>
        <dbReference type="EMBL" id="SDZ67250.1"/>
    </source>
</evidence>
<feature type="region of interest" description="Disordered" evidence="1">
    <location>
        <begin position="572"/>
        <end position="596"/>
    </location>
</feature>
<dbReference type="RefSeq" id="WP_069786420.1">
    <property type="nucleotide sequence ID" value="NZ_FNOX01000018.1"/>
</dbReference>
<keyword evidence="2" id="KW-1133">Transmembrane helix</keyword>
<feature type="transmembrane region" description="Helical" evidence="2">
    <location>
        <begin position="1476"/>
        <end position="1494"/>
    </location>
</feature>